<evidence type="ECO:0000313" key="3">
    <source>
        <dbReference type="Proteomes" id="UP000076871"/>
    </source>
</evidence>
<dbReference type="GeneID" id="63826476"/>
<evidence type="ECO:0000313" key="2">
    <source>
        <dbReference type="EMBL" id="KZT04229.1"/>
    </source>
</evidence>
<keyword evidence="3" id="KW-1185">Reference proteome</keyword>
<dbReference type="PANTHER" id="PTHR12905:SF28">
    <property type="entry name" value="RHAMNOGALACTURONATE LYASE C-RELATED"/>
    <property type="match status" value="1"/>
</dbReference>
<dbReference type="RefSeq" id="XP_040761969.1">
    <property type="nucleotide sequence ID" value="XM_040909447.1"/>
</dbReference>
<reference evidence="2 3" key="1">
    <citation type="journal article" date="2016" name="Mol. Biol. Evol.">
        <title>Comparative Genomics of Early-Diverging Mushroom-Forming Fungi Provides Insights into the Origins of Lignocellulose Decay Capabilities.</title>
        <authorList>
            <person name="Nagy L.G."/>
            <person name="Riley R."/>
            <person name="Tritt A."/>
            <person name="Adam C."/>
            <person name="Daum C."/>
            <person name="Floudas D."/>
            <person name="Sun H."/>
            <person name="Yadav J.S."/>
            <person name="Pangilinan J."/>
            <person name="Larsson K.H."/>
            <person name="Matsuura K."/>
            <person name="Barry K."/>
            <person name="Labutti K."/>
            <person name="Kuo R."/>
            <person name="Ohm R.A."/>
            <person name="Bhattacharya S.S."/>
            <person name="Shirouzu T."/>
            <person name="Yoshinaga Y."/>
            <person name="Martin F.M."/>
            <person name="Grigoriev I.V."/>
            <person name="Hibbett D.S."/>
        </authorList>
    </citation>
    <scope>NUCLEOTIDE SEQUENCE [LARGE SCALE GENOMIC DNA]</scope>
    <source>
        <strain evidence="2 3">93-53</strain>
    </source>
</reference>
<accession>A0A165D699</accession>
<dbReference type="Pfam" id="PF00149">
    <property type="entry name" value="Metallophos"/>
    <property type="match status" value="1"/>
</dbReference>
<organism evidence="2 3">
    <name type="scientific">Laetiporus sulphureus 93-53</name>
    <dbReference type="NCBI Taxonomy" id="1314785"/>
    <lineage>
        <taxon>Eukaryota</taxon>
        <taxon>Fungi</taxon>
        <taxon>Dikarya</taxon>
        <taxon>Basidiomycota</taxon>
        <taxon>Agaricomycotina</taxon>
        <taxon>Agaricomycetes</taxon>
        <taxon>Polyporales</taxon>
        <taxon>Laetiporus</taxon>
    </lineage>
</organism>
<dbReference type="EMBL" id="KV427638">
    <property type="protein sequence ID" value="KZT04229.1"/>
    <property type="molecule type" value="Genomic_DNA"/>
</dbReference>
<dbReference type="AlphaFoldDB" id="A0A165D699"/>
<dbReference type="Proteomes" id="UP000076871">
    <property type="component" value="Unassembled WGS sequence"/>
</dbReference>
<evidence type="ECO:0000259" key="1">
    <source>
        <dbReference type="Pfam" id="PF00149"/>
    </source>
</evidence>
<dbReference type="InterPro" id="IPR051693">
    <property type="entry name" value="UPF0046_metallophosphoest"/>
</dbReference>
<dbReference type="Gene3D" id="3.60.21.10">
    <property type="match status" value="1"/>
</dbReference>
<name>A0A165D699_9APHY</name>
<proteinExistence type="predicted"/>
<dbReference type="CDD" id="cd07379">
    <property type="entry name" value="MPP_239FB"/>
    <property type="match status" value="1"/>
</dbReference>
<dbReference type="InterPro" id="IPR004843">
    <property type="entry name" value="Calcineurin-like_PHP"/>
</dbReference>
<dbReference type="InterPro" id="IPR029052">
    <property type="entry name" value="Metallo-depent_PP-like"/>
</dbReference>
<dbReference type="OrthoDB" id="630188at2759"/>
<feature type="domain" description="Calcineurin-like phosphoesterase" evidence="1">
    <location>
        <begin position="52"/>
        <end position="233"/>
    </location>
</feature>
<gene>
    <name evidence="2" type="ORF">LAESUDRAFT_728474</name>
</gene>
<dbReference type="PANTHER" id="PTHR12905">
    <property type="entry name" value="METALLOPHOSPHOESTERASE"/>
    <property type="match status" value="1"/>
</dbReference>
<sequence length="309" mass="34564">MSLDALLRRRRRTFWEDFISSPLVFFARYLYRLFEQSAAESLLSNALDSDSIRVVCISDTHNAHNELPPLDKGDVLIHAGDLTNSGTLEEIRAALGWLNAQTHLHKVFIAGNHDTILADLDSNQRSTLLAQFHGLVYLQDSSTTVNVRGRELVIYGSPQTPRHGSWQFQYPRVHPLEADSSPVWSDIPPIVDVLVTHGPPAQHLDNEGAGCAALLHAVWRTRPALHVFGHIHGARGVERVRWTQVQEVYERISAGLGGWWDLVVMIGEMLRNRIWMMNGREGNGTILVNASALGGLRDEKRRGAIVVDI</sequence>
<dbReference type="InParanoid" id="A0A165D699"/>
<protein>
    <submittedName>
        <fullName evidence="2">Metallophosphoesterase domain-containing protein 1</fullName>
    </submittedName>
</protein>
<dbReference type="SUPFAM" id="SSF56300">
    <property type="entry name" value="Metallo-dependent phosphatases"/>
    <property type="match status" value="1"/>
</dbReference>
<dbReference type="GO" id="GO:0016787">
    <property type="term" value="F:hydrolase activity"/>
    <property type="evidence" value="ECO:0007669"/>
    <property type="project" value="InterPro"/>
</dbReference>